<feature type="transmembrane region" description="Helical" evidence="1">
    <location>
        <begin position="62"/>
        <end position="78"/>
    </location>
</feature>
<gene>
    <name evidence="2" type="ORF">POBO1169_LOCUS8984</name>
</gene>
<name>A0A7S0R4Z2_9CHLO</name>
<organism evidence="2">
    <name type="scientific">Pyramimonas obovata</name>
    <dbReference type="NCBI Taxonomy" id="1411642"/>
    <lineage>
        <taxon>Eukaryota</taxon>
        <taxon>Viridiplantae</taxon>
        <taxon>Chlorophyta</taxon>
        <taxon>Pyramimonadophyceae</taxon>
        <taxon>Pyramimonadales</taxon>
        <taxon>Pyramimonadaceae</taxon>
        <taxon>Pyramimonas</taxon>
        <taxon>Pyramimonas incertae sedis</taxon>
    </lineage>
</organism>
<keyword evidence="1" id="KW-0812">Transmembrane</keyword>
<sequence length="133" mass="14911">MPQMPQMPALPQFEFEMPALPQCLSELLRGPTGLPGLLLLLLRQFLVFVAAVLVYTELFWNTLAWGTLATAAIVLPGWSPHSMYSRFHTYLGAATSPELAMYSTPLLGRFVSLHKQDLEDLSLMFRVLSFLLV</sequence>
<accession>A0A7S0R4Z2</accession>
<proteinExistence type="predicted"/>
<evidence type="ECO:0000256" key="1">
    <source>
        <dbReference type="SAM" id="Phobius"/>
    </source>
</evidence>
<keyword evidence="1" id="KW-1133">Transmembrane helix</keyword>
<feature type="transmembrane region" description="Helical" evidence="1">
    <location>
        <begin position="37"/>
        <end position="56"/>
    </location>
</feature>
<keyword evidence="1" id="KW-0472">Membrane</keyword>
<dbReference type="AlphaFoldDB" id="A0A7S0R4Z2"/>
<reference evidence="2" key="1">
    <citation type="submission" date="2021-01" db="EMBL/GenBank/DDBJ databases">
        <authorList>
            <person name="Corre E."/>
            <person name="Pelletier E."/>
            <person name="Niang G."/>
            <person name="Scheremetjew M."/>
            <person name="Finn R."/>
            <person name="Kale V."/>
            <person name="Holt S."/>
            <person name="Cochrane G."/>
            <person name="Meng A."/>
            <person name="Brown T."/>
            <person name="Cohen L."/>
        </authorList>
    </citation>
    <scope>NUCLEOTIDE SEQUENCE</scope>
    <source>
        <strain evidence="2">CCMP722</strain>
    </source>
</reference>
<evidence type="ECO:0000313" key="2">
    <source>
        <dbReference type="EMBL" id="CAD8667236.1"/>
    </source>
</evidence>
<protein>
    <submittedName>
        <fullName evidence="2">Uncharacterized protein</fullName>
    </submittedName>
</protein>
<dbReference type="EMBL" id="HBFA01017605">
    <property type="protein sequence ID" value="CAD8667236.1"/>
    <property type="molecule type" value="Transcribed_RNA"/>
</dbReference>